<feature type="region of interest" description="Disordered" evidence="1">
    <location>
        <begin position="1"/>
        <end position="32"/>
    </location>
</feature>
<dbReference type="EMBL" id="JAMFMB010000069">
    <property type="protein sequence ID" value="MCL6286204.1"/>
    <property type="molecule type" value="Genomic_DNA"/>
</dbReference>
<name>A0ABT0QBE0_9RHOB</name>
<protein>
    <submittedName>
        <fullName evidence="2">Uncharacterized protein</fullName>
    </submittedName>
</protein>
<sequence>MRAALIDEGHWHPEAARSERNRGRSADRAGARIAPRTCPQETALAQRTGLQQGLNAVRATRLQMDHCRDSHARTDI</sequence>
<accession>A0ABT0QBE0</accession>
<dbReference type="Proteomes" id="UP001203880">
    <property type="component" value="Unassembled WGS sequence"/>
</dbReference>
<dbReference type="RefSeq" id="WP_249713687.1">
    <property type="nucleotide sequence ID" value="NZ_JAMFMB010000069.1"/>
</dbReference>
<evidence type="ECO:0000313" key="3">
    <source>
        <dbReference type="Proteomes" id="UP001203880"/>
    </source>
</evidence>
<evidence type="ECO:0000313" key="2">
    <source>
        <dbReference type="EMBL" id="MCL6286204.1"/>
    </source>
</evidence>
<evidence type="ECO:0000256" key="1">
    <source>
        <dbReference type="SAM" id="MobiDB-lite"/>
    </source>
</evidence>
<reference evidence="2" key="1">
    <citation type="submission" date="2022-05" db="EMBL/GenBank/DDBJ databases">
        <authorList>
            <person name="Park J.-S."/>
        </authorList>
    </citation>
    <scope>NUCLEOTIDE SEQUENCE</scope>
    <source>
        <strain evidence="2">2012CJ41-6</strain>
    </source>
</reference>
<feature type="compositionally biased region" description="Basic and acidic residues" evidence="1">
    <location>
        <begin position="1"/>
        <end position="30"/>
    </location>
</feature>
<gene>
    <name evidence="2" type="ORF">M3P21_22185</name>
</gene>
<proteinExistence type="predicted"/>
<keyword evidence="3" id="KW-1185">Reference proteome</keyword>
<comment type="caution">
    <text evidence="2">The sequence shown here is derived from an EMBL/GenBank/DDBJ whole genome shotgun (WGS) entry which is preliminary data.</text>
</comment>
<organism evidence="2 3">
    <name type="scientific">Ruegeria spongiae</name>
    <dbReference type="NCBI Taxonomy" id="2942209"/>
    <lineage>
        <taxon>Bacteria</taxon>
        <taxon>Pseudomonadati</taxon>
        <taxon>Pseudomonadota</taxon>
        <taxon>Alphaproteobacteria</taxon>
        <taxon>Rhodobacterales</taxon>
        <taxon>Roseobacteraceae</taxon>
        <taxon>Ruegeria</taxon>
    </lineage>
</organism>